<keyword evidence="2" id="KW-0902">Two-component regulatory system</keyword>
<dbReference type="SMART" id="SM00448">
    <property type="entry name" value="REC"/>
    <property type="match status" value="1"/>
</dbReference>
<evidence type="ECO:0000256" key="2">
    <source>
        <dbReference type="ARBA" id="ARBA00023012"/>
    </source>
</evidence>
<dbReference type="RefSeq" id="WP_190955038.1">
    <property type="nucleotide sequence ID" value="NZ_JACJTU010000008.1"/>
</dbReference>
<dbReference type="InterPro" id="IPR001789">
    <property type="entry name" value="Sig_transdc_resp-reg_receiver"/>
</dbReference>
<protein>
    <submittedName>
        <fullName evidence="5">Response regulator</fullName>
    </submittedName>
</protein>
<reference evidence="5 6" key="1">
    <citation type="journal article" date="2020" name="ISME J.">
        <title>Comparative genomics reveals insights into cyanobacterial evolution and habitat adaptation.</title>
        <authorList>
            <person name="Chen M.Y."/>
            <person name="Teng W.K."/>
            <person name="Zhao L."/>
            <person name="Hu C.X."/>
            <person name="Zhou Y.K."/>
            <person name="Han B.P."/>
            <person name="Song L.R."/>
            <person name="Shu W.S."/>
        </authorList>
    </citation>
    <scope>NUCLEOTIDE SEQUENCE [LARGE SCALE GENOMIC DNA]</scope>
    <source>
        <strain evidence="5 6">FACHB-159</strain>
    </source>
</reference>
<dbReference type="PROSITE" id="PS50110">
    <property type="entry name" value="RESPONSE_REGULATORY"/>
    <property type="match status" value="1"/>
</dbReference>
<evidence type="ECO:0000256" key="1">
    <source>
        <dbReference type="ARBA" id="ARBA00022553"/>
    </source>
</evidence>
<dbReference type="CDD" id="cd00156">
    <property type="entry name" value="REC"/>
    <property type="match status" value="1"/>
</dbReference>
<dbReference type="InterPro" id="IPR050595">
    <property type="entry name" value="Bact_response_regulator"/>
</dbReference>
<dbReference type="Proteomes" id="UP000637383">
    <property type="component" value="Unassembled WGS sequence"/>
</dbReference>
<name>A0ABR8K4F3_9NOSO</name>
<dbReference type="EMBL" id="JACJTU010000008">
    <property type="protein sequence ID" value="MBD2734316.1"/>
    <property type="molecule type" value="Genomic_DNA"/>
</dbReference>
<evidence type="ECO:0000259" key="4">
    <source>
        <dbReference type="PROSITE" id="PS50110"/>
    </source>
</evidence>
<comment type="caution">
    <text evidence="5">The sequence shown here is derived from an EMBL/GenBank/DDBJ whole genome shotgun (WGS) entry which is preliminary data.</text>
</comment>
<evidence type="ECO:0000313" key="5">
    <source>
        <dbReference type="EMBL" id="MBD2734316.1"/>
    </source>
</evidence>
<evidence type="ECO:0000256" key="3">
    <source>
        <dbReference type="PROSITE-ProRule" id="PRU00169"/>
    </source>
</evidence>
<dbReference type="PANTHER" id="PTHR44591:SF14">
    <property type="entry name" value="PROTEIN PILG"/>
    <property type="match status" value="1"/>
</dbReference>
<sequence>MSINWVATILVVEDSRQELELISCYLRDKGYNVIKATSAKEALEIVLEEKPDAIVTDVEMPGMSGFELCRVLKTNPTNQKRPIVICSSKNQAIQHLWAKKQGADAYITKPYTPEQLVSVIESVEAVASLPDAKRSLLPRRGTLQFKIH</sequence>
<feature type="modified residue" description="4-aspartylphosphate" evidence="3">
    <location>
        <position position="57"/>
    </location>
</feature>
<evidence type="ECO:0000313" key="6">
    <source>
        <dbReference type="Proteomes" id="UP000637383"/>
    </source>
</evidence>
<dbReference type="Gene3D" id="3.40.50.2300">
    <property type="match status" value="1"/>
</dbReference>
<proteinExistence type="predicted"/>
<accession>A0ABR8K4F3</accession>
<dbReference type="SUPFAM" id="SSF52172">
    <property type="entry name" value="CheY-like"/>
    <property type="match status" value="1"/>
</dbReference>
<keyword evidence="1 3" id="KW-0597">Phosphoprotein</keyword>
<organism evidence="5 6">
    <name type="scientific">Nostoc paludosum FACHB-159</name>
    <dbReference type="NCBI Taxonomy" id="2692908"/>
    <lineage>
        <taxon>Bacteria</taxon>
        <taxon>Bacillati</taxon>
        <taxon>Cyanobacteriota</taxon>
        <taxon>Cyanophyceae</taxon>
        <taxon>Nostocales</taxon>
        <taxon>Nostocaceae</taxon>
        <taxon>Nostoc</taxon>
    </lineage>
</organism>
<dbReference type="PANTHER" id="PTHR44591">
    <property type="entry name" value="STRESS RESPONSE REGULATOR PROTEIN 1"/>
    <property type="match status" value="1"/>
</dbReference>
<keyword evidence="6" id="KW-1185">Reference proteome</keyword>
<dbReference type="Pfam" id="PF00072">
    <property type="entry name" value="Response_reg"/>
    <property type="match status" value="1"/>
</dbReference>
<feature type="domain" description="Response regulatory" evidence="4">
    <location>
        <begin position="8"/>
        <end position="124"/>
    </location>
</feature>
<dbReference type="InterPro" id="IPR011006">
    <property type="entry name" value="CheY-like_superfamily"/>
</dbReference>
<gene>
    <name evidence="5" type="ORF">H6H03_10395</name>
</gene>